<name>A0A2K8QHT9_9GAMM</name>
<dbReference type="Proteomes" id="UP000231901">
    <property type="component" value="Chromosome"/>
</dbReference>
<organism evidence="2 3">
    <name type="scientific">Dickeya fangzhongdai</name>
    <dbReference type="NCBI Taxonomy" id="1778540"/>
    <lineage>
        <taxon>Bacteria</taxon>
        <taxon>Pseudomonadati</taxon>
        <taxon>Pseudomonadota</taxon>
        <taxon>Gammaproteobacteria</taxon>
        <taxon>Enterobacterales</taxon>
        <taxon>Pectobacteriaceae</taxon>
        <taxon>Dickeya</taxon>
    </lineage>
</organism>
<evidence type="ECO:0000313" key="2">
    <source>
        <dbReference type="EMBL" id="ATZ93031.1"/>
    </source>
</evidence>
<evidence type="ECO:0000313" key="3">
    <source>
        <dbReference type="Proteomes" id="UP000231901"/>
    </source>
</evidence>
<protein>
    <submittedName>
        <fullName evidence="2">Uncharacterized protein</fullName>
    </submittedName>
</protein>
<accession>A0A2K8QHT9</accession>
<dbReference type="KEGG" id="dfn:CVE23_02990"/>
<evidence type="ECO:0000256" key="1">
    <source>
        <dbReference type="SAM" id="Coils"/>
    </source>
</evidence>
<gene>
    <name evidence="2" type="ORF">CVE23_02990</name>
</gene>
<dbReference type="EMBL" id="CP025003">
    <property type="protein sequence ID" value="ATZ93031.1"/>
    <property type="molecule type" value="Genomic_DNA"/>
</dbReference>
<keyword evidence="1" id="KW-0175">Coiled coil</keyword>
<dbReference type="RefSeq" id="WP_100848857.1">
    <property type="nucleotide sequence ID" value="NZ_BMJF01000003.1"/>
</dbReference>
<feature type="coiled-coil region" evidence="1">
    <location>
        <begin position="291"/>
        <end position="339"/>
    </location>
</feature>
<dbReference type="GeneID" id="66563307"/>
<reference evidence="3" key="1">
    <citation type="journal article" date="2018" name="Genome Announc.">
        <title>Complete genome sequence of a Dickeya fangzhongdai type strain causing bleeding canker of pear tree trunks.</title>
        <authorList>
            <person name="Zhao Y."/>
            <person name="Tian Y."/>
            <person name="Li X."/>
            <person name="Hu B."/>
        </authorList>
    </citation>
    <scope>NUCLEOTIDE SEQUENCE [LARGE SCALE GENOMIC DNA]</scope>
    <source>
        <strain evidence="3">DSM 101947</strain>
    </source>
</reference>
<proteinExistence type="predicted"/>
<dbReference type="AlphaFoldDB" id="A0A2K8QHT9"/>
<sequence>MKYFSTGFYVDNTAQLKNIFDECFTWVQESPHTSFIPAQLFCDYKKEYNPFESGNEKIEILIHENKSNNITMCCFRYSKISTPHKWITDISVNKDLIQKKTWVQVESSVVSQEAAYSAPQPKKPLIVMRLIEKFPGGNDDFFPISIEPFRFKDDNDSIKFASDIINGNTKNKLPVIYVSSKYYFNEHPHNIIPERLARKVCGLAHVVVEPGSKIFSNKVKRATNAKNAYSGVVGIYWPKGQGISFYKRNEKSAKDFEDEIYEEVLKATTTMAPISNSGWSEIQNQKTKESINTLKEKGEHTQELIELYEEDNTAQKEKIDELNQKINHLENRIRILQAKAPSQGDISISIGDEIDFYENEIKGFIITSLKQSLLYKKTNCRSYHIITSIIENNQIKNEKETHSNALKRALTGYRNMDKRTLSQLKDLGFDAKEEGKHWKITYNEDSRYTYILPKSGSDHRGSLNAISDIDNLIFS</sequence>
<keyword evidence="3" id="KW-1185">Reference proteome</keyword>